<name>A0A8S1FF27_9PELO</name>
<dbReference type="AlphaFoldDB" id="A0A8S1FF27"/>
<evidence type="ECO:0000313" key="2">
    <source>
        <dbReference type="EMBL" id="CAB3411513.1"/>
    </source>
</evidence>
<sequence length="112" mass="13037">MPRRPSRATHKPKVGTTPRKMTTGEKTKVFLYFMRLRVNADVDEVKKFLNTVFRGEEKFVLIDHNLSVPYFFLYIIHNEAAIWLSQNTTFDSDGVARLLELRALNADLSKTY</sequence>
<dbReference type="Proteomes" id="UP000494206">
    <property type="component" value="Unassembled WGS sequence"/>
</dbReference>
<keyword evidence="3" id="KW-1185">Reference proteome</keyword>
<evidence type="ECO:0000256" key="1">
    <source>
        <dbReference type="SAM" id="MobiDB-lite"/>
    </source>
</evidence>
<dbReference type="EMBL" id="CADEPM010000014">
    <property type="protein sequence ID" value="CAB3411513.1"/>
    <property type="molecule type" value="Genomic_DNA"/>
</dbReference>
<evidence type="ECO:0000313" key="3">
    <source>
        <dbReference type="Proteomes" id="UP000494206"/>
    </source>
</evidence>
<gene>
    <name evidence="2" type="ORF">CBOVIS_LOCUS12896</name>
</gene>
<reference evidence="2 3" key="1">
    <citation type="submission" date="2020-04" db="EMBL/GenBank/DDBJ databases">
        <authorList>
            <person name="Laetsch R D."/>
            <person name="Stevens L."/>
            <person name="Kumar S."/>
            <person name="Blaxter L. M."/>
        </authorList>
    </citation>
    <scope>NUCLEOTIDE SEQUENCE [LARGE SCALE GENOMIC DNA]</scope>
</reference>
<comment type="caution">
    <text evidence="2">The sequence shown here is derived from an EMBL/GenBank/DDBJ whole genome shotgun (WGS) entry which is preliminary data.</text>
</comment>
<feature type="region of interest" description="Disordered" evidence="1">
    <location>
        <begin position="1"/>
        <end position="20"/>
    </location>
</feature>
<protein>
    <submittedName>
        <fullName evidence="2">Uncharacterized protein</fullName>
    </submittedName>
</protein>
<organism evidence="2 3">
    <name type="scientific">Caenorhabditis bovis</name>
    <dbReference type="NCBI Taxonomy" id="2654633"/>
    <lineage>
        <taxon>Eukaryota</taxon>
        <taxon>Metazoa</taxon>
        <taxon>Ecdysozoa</taxon>
        <taxon>Nematoda</taxon>
        <taxon>Chromadorea</taxon>
        <taxon>Rhabditida</taxon>
        <taxon>Rhabditina</taxon>
        <taxon>Rhabditomorpha</taxon>
        <taxon>Rhabditoidea</taxon>
        <taxon>Rhabditidae</taxon>
        <taxon>Peloderinae</taxon>
        <taxon>Caenorhabditis</taxon>
    </lineage>
</organism>
<proteinExistence type="predicted"/>
<feature type="compositionally biased region" description="Basic residues" evidence="1">
    <location>
        <begin position="1"/>
        <end position="13"/>
    </location>
</feature>
<accession>A0A8S1FF27</accession>